<proteinExistence type="predicted"/>
<dbReference type="EMBL" id="JBJKBG010000008">
    <property type="protein sequence ID" value="KAL3728760.1"/>
    <property type="molecule type" value="Genomic_DNA"/>
</dbReference>
<dbReference type="InterPro" id="IPR002075">
    <property type="entry name" value="NTF2_dom"/>
</dbReference>
<evidence type="ECO:0000313" key="3">
    <source>
        <dbReference type="Proteomes" id="UP001634007"/>
    </source>
</evidence>
<organism evidence="2 3">
    <name type="scientific">Eucalyptus globulus</name>
    <name type="common">Tasmanian blue gum</name>
    <dbReference type="NCBI Taxonomy" id="34317"/>
    <lineage>
        <taxon>Eukaryota</taxon>
        <taxon>Viridiplantae</taxon>
        <taxon>Streptophyta</taxon>
        <taxon>Embryophyta</taxon>
        <taxon>Tracheophyta</taxon>
        <taxon>Spermatophyta</taxon>
        <taxon>Magnoliopsida</taxon>
        <taxon>eudicotyledons</taxon>
        <taxon>Gunneridae</taxon>
        <taxon>Pentapetalae</taxon>
        <taxon>rosids</taxon>
        <taxon>malvids</taxon>
        <taxon>Myrtales</taxon>
        <taxon>Myrtaceae</taxon>
        <taxon>Myrtoideae</taxon>
        <taxon>Eucalypteae</taxon>
        <taxon>Eucalyptus</taxon>
    </lineage>
</organism>
<dbReference type="InterPro" id="IPR045875">
    <property type="entry name" value="NTF2"/>
</dbReference>
<feature type="domain" description="NTF2" evidence="1">
    <location>
        <begin position="50"/>
        <end position="165"/>
    </location>
</feature>
<dbReference type="InterPro" id="IPR032710">
    <property type="entry name" value="NTF2-like_dom_sf"/>
</dbReference>
<dbReference type="EMBL" id="JBJKBG010000008">
    <property type="protein sequence ID" value="KAL3728759.1"/>
    <property type="molecule type" value="Genomic_DNA"/>
</dbReference>
<keyword evidence="3" id="KW-1185">Reference proteome</keyword>
<gene>
    <name evidence="2" type="ORF">ACJRO7_033351</name>
</gene>
<evidence type="ECO:0000259" key="1">
    <source>
        <dbReference type="PROSITE" id="PS50177"/>
    </source>
</evidence>
<dbReference type="Proteomes" id="UP001634007">
    <property type="component" value="Unassembled WGS sequence"/>
</dbReference>
<reference evidence="2 3" key="1">
    <citation type="submission" date="2024-11" db="EMBL/GenBank/DDBJ databases">
        <title>Chromosome-level genome assembly of Eucalyptus globulus Labill. provides insights into its genome evolution.</title>
        <authorList>
            <person name="Li X."/>
        </authorList>
    </citation>
    <scope>NUCLEOTIDE SEQUENCE [LARGE SCALE GENOMIC DNA]</scope>
    <source>
        <strain evidence="2">CL2024</strain>
        <tissue evidence="2">Fresh tender leaves</tissue>
    </source>
</reference>
<protein>
    <recommendedName>
        <fullName evidence="1">NTF2 domain-containing protein</fullName>
    </recommendedName>
</protein>
<dbReference type="AlphaFoldDB" id="A0ABD3JR59"/>
<dbReference type="Pfam" id="PF02136">
    <property type="entry name" value="NTF2"/>
    <property type="match status" value="1"/>
</dbReference>
<evidence type="ECO:0000313" key="2">
    <source>
        <dbReference type="EMBL" id="KAL3728759.1"/>
    </source>
</evidence>
<dbReference type="PANTHER" id="PTHR12612">
    <property type="entry name" value="NUCLEAR TRANSPORT FACTOR 2"/>
    <property type="match status" value="1"/>
</dbReference>
<dbReference type="Gene3D" id="3.10.450.50">
    <property type="match status" value="1"/>
</dbReference>
<dbReference type="InterPro" id="IPR018222">
    <property type="entry name" value="Nuclear_transport_factor_2_euk"/>
</dbReference>
<dbReference type="SUPFAM" id="SSF54427">
    <property type="entry name" value="NTF2-like"/>
    <property type="match status" value="1"/>
</dbReference>
<dbReference type="PROSITE" id="PS50177">
    <property type="entry name" value="NTF2_DOMAIN"/>
    <property type="match status" value="1"/>
</dbReference>
<comment type="caution">
    <text evidence="2">The sequence shown here is derived from an EMBL/GenBank/DDBJ whole genome shotgun (WGS) entry which is preliminary data.</text>
</comment>
<accession>A0ABD3JR59</accession>
<sequence length="178" mass="20222">MDRDRTAEGKQSLEDHFRTLTMDRDWTAEGKQSLEDHFRALTMDRDWTAEGKQFLEDYFRTFEGNPADLVNLYGEDAVMNIEGEKIQGKEAMLAKLTSLRQLRLQALNMGCLPVSRTDLSSGFYGLVCGYLWLEGNKVPRFFSQTFFLQPTPEGSFAISNSIFAHTFMVPCGPRNVGS</sequence>
<name>A0ABD3JR59_EUCGL</name>